<dbReference type="Pfam" id="PF00520">
    <property type="entry name" value="Ion_trans"/>
    <property type="match status" value="1"/>
</dbReference>
<evidence type="ECO:0000313" key="10">
    <source>
        <dbReference type="EMBL" id="CAG9311584.1"/>
    </source>
</evidence>
<feature type="transmembrane region" description="Helical" evidence="8">
    <location>
        <begin position="252"/>
        <end position="272"/>
    </location>
</feature>
<evidence type="ECO:0000256" key="1">
    <source>
        <dbReference type="ARBA" id="ARBA00004141"/>
    </source>
</evidence>
<comment type="subcellular location">
    <subcellularLocation>
        <location evidence="1">Membrane</location>
        <topology evidence="1">Multi-pass membrane protein</topology>
    </subcellularLocation>
</comment>
<feature type="transmembrane region" description="Helical" evidence="8">
    <location>
        <begin position="327"/>
        <end position="351"/>
    </location>
</feature>
<evidence type="ECO:0000256" key="2">
    <source>
        <dbReference type="ARBA" id="ARBA00022448"/>
    </source>
</evidence>
<dbReference type="Gene3D" id="1.10.287.70">
    <property type="match status" value="1"/>
</dbReference>
<keyword evidence="3 8" id="KW-0812">Transmembrane</keyword>
<dbReference type="Gene3D" id="1.10.287.630">
    <property type="entry name" value="Helix hairpin bin"/>
    <property type="match status" value="1"/>
</dbReference>
<evidence type="ECO:0000256" key="3">
    <source>
        <dbReference type="ARBA" id="ARBA00022692"/>
    </source>
</evidence>
<protein>
    <recommendedName>
        <fullName evidence="9">Cyclic nucleotide-binding domain-containing protein</fullName>
    </recommendedName>
</protein>
<feature type="transmembrane region" description="Helical" evidence="8">
    <location>
        <begin position="100"/>
        <end position="124"/>
    </location>
</feature>
<evidence type="ECO:0000259" key="9">
    <source>
        <dbReference type="PROSITE" id="PS50042"/>
    </source>
</evidence>
<feature type="transmembrane region" description="Helical" evidence="8">
    <location>
        <begin position="131"/>
        <end position="156"/>
    </location>
</feature>
<feature type="domain" description="Cyclic nucleotide-binding" evidence="9">
    <location>
        <begin position="432"/>
        <end position="530"/>
    </location>
</feature>
<reference evidence="10" key="1">
    <citation type="submission" date="2021-09" db="EMBL/GenBank/DDBJ databases">
        <authorList>
            <consortium name="AG Swart"/>
            <person name="Singh M."/>
            <person name="Singh A."/>
            <person name="Seah K."/>
            <person name="Emmerich C."/>
        </authorList>
    </citation>
    <scope>NUCLEOTIDE SEQUENCE</scope>
    <source>
        <strain evidence="10">ATCC30299</strain>
    </source>
</reference>
<evidence type="ECO:0000256" key="6">
    <source>
        <dbReference type="ARBA" id="ARBA00023136"/>
    </source>
</evidence>
<dbReference type="GO" id="GO:0016020">
    <property type="term" value="C:membrane"/>
    <property type="evidence" value="ECO:0007669"/>
    <property type="project" value="UniProtKB-SubCell"/>
</dbReference>
<evidence type="ECO:0000256" key="7">
    <source>
        <dbReference type="ARBA" id="ARBA00023303"/>
    </source>
</evidence>
<dbReference type="InterPro" id="IPR000595">
    <property type="entry name" value="cNMP-bd_dom"/>
</dbReference>
<evidence type="ECO:0000313" key="11">
    <source>
        <dbReference type="Proteomes" id="UP001162131"/>
    </source>
</evidence>
<keyword evidence="2" id="KW-0813">Transport</keyword>
<dbReference type="InterPro" id="IPR014710">
    <property type="entry name" value="RmlC-like_jellyroll"/>
</dbReference>
<dbReference type="Gene3D" id="2.60.120.10">
    <property type="entry name" value="Jelly Rolls"/>
    <property type="match status" value="1"/>
</dbReference>
<dbReference type="PANTHER" id="PTHR47823">
    <property type="entry name" value="ION_TRANS DOMAIN-CONTAINING PROTEIN"/>
    <property type="match status" value="1"/>
</dbReference>
<keyword evidence="6 8" id="KW-0472">Membrane</keyword>
<dbReference type="SUPFAM" id="SSF81324">
    <property type="entry name" value="Voltage-gated potassium channels"/>
    <property type="match status" value="1"/>
</dbReference>
<accession>A0AAU9I927</accession>
<dbReference type="InterPro" id="IPR005821">
    <property type="entry name" value="Ion_trans_dom"/>
</dbReference>
<keyword evidence="5" id="KW-0406">Ion transport</keyword>
<keyword evidence="4 8" id="KW-1133">Transmembrane helix</keyword>
<keyword evidence="7" id="KW-0407">Ion channel</keyword>
<dbReference type="PRINTS" id="PR01463">
    <property type="entry name" value="EAGCHANLFMLY"/>
</dbReference>
<gene>
    <name evidence="10" type="ORF">BSTOLATCC_MIC3872</name>
</gene>
<keyword evidence="11" id="KW-1185">Reference proteome</keyword>
<name>A0AAU9I927_9CILI</name>
<dbReference type="InterPro" id="IPR003938">
    <property type="entry name" value="K_chnl_volt-dep_EAG/ELK/ERG"/>
</dbReference>
<dbReference type="EMBL" id="CAJZBQ010000004">
    <property type="protein sequence ID" value="CAG9311584.1"/>
    <property type="molecule type" value="Genomic_DNA"/>
</dbReference>
<dbReference type="AlphaFoldDB" id="A0AAU9I927"/>
<feature type="transmembrane region" description="Helical" evidence="8">
    <location>
        <begin position="296"/>
        <end position="315"/>
    </location>
</feature>
<comment type="caution">
    <text evidence="10">The sequence shown here is derived from an EMBL/GenBank/DDBJ whole genome shotgun (WGS) entry which is preliminary data.</text>
</comment>
<dbReference type="Proteomes" id="UP001162131">
    <property type="component" value="Unassembled WGS sequence"/>
</dbReference>
<dbReference type="PANTHER" id="PTHR47823:SF9">
    <property type="entry name" value="CHROMOSOME UNDETERMINED SCAFFOLD_10, WHOLE GENOME SHOTGUN SEQUENCE"/>
    <property type="match status" value="1"/>
</dbReference>
<dbReference type="FunFam" id="1.10.287.70:FF:000123">
    <property type="entry name" value="Potassium channel KAT3"/>
    <property type="match status" value="1"/>
</dbReference>
<dbReference type="PROSITE" id="PS50042">
    <property type="entry name" value="CNMP_BINDING_3"/>
    <property type="match status" value="1"/>
</dbReference>
<dbReference type="CDD" id="cd00038">
    <property type="entry name" value="CAP_ED"/>
    <property type="match status" value="1"/>
</dbReference>
<sequence>MLESDNMNSTERNRVLIRSVPVPDSPYNDVWKRARFKLQVIFILRALSKHVHLYGHLSSPKITDRIFSIEPEIKGTFTMEVQVKEPLPFLIIHPNIKAKIIWNIIIAICLIYCVTIMPFSMAFYETNGYDVWFFIDMTLNGLFFIDILVQFCSAYYDEDGTLVTSRFKIILKYLLGWFAIDAVSCIPFGLLGVGSQSGTSSHNSMIKLLRLPKLYRLARITRLAKMMKHYKHNYIFEMLQDFLSIKHTEMRLFKSFFTIMLCVHIMACVWYYSAKIQGFDPDTWVSRCGYLDSDISTLYITSIYWAIATVCSIGYGDITAVTDLEMILCICWMFSGLYFVSFTVGSLASMLDGLNTKENVLNNKLAVIDEFAIETKLNKKLKYKLRHALKYSTEKTGFSWIDKNSIFNELPKHLRYEVALAMHHGAVRDLILFQDKDPVIVAYIVPFLQPMFVNFKDFIYQKDEFAEEIYFLTRGRVSYIYWDQAVVYSAQIGTYFGDIEVVYHIPRKYSAKAVRSSELLIMGKSLINTVRREFPGMWDEMTQTAEERDALNEKTILEIKECNSMSKEGKLFMIDPANFKDKIEKKLKIKKAEDIQKRITEIGFHRVSKQKKLTFGDLYDKLENAQAYLGNLEKYVMDYSRLSGLTVGHSPLPRRKKSQRDSIGDHYSYFESDEESFIEDTTLSLAPE</sequence>
<dbReference type="SUPFAM" id="SSF51206">
    <property type="entry name" value="cAMP-binding domain-like"/>
    <property type="match status" value="1"/>
</dbReference>
<dbReference type="InterPro" id="IPR018490">
    <property type="entry name" value="cNMP-bd_dom_sf"/>
</dbReference>
<organism evidence="10 11">
    <name type="scientific">Blepharisma stoltei</name>
    <dbReference type="NCBI Taxonomy" id="1481888"/>
    <lineage>
        <taxon>Eukaryota</taxon>
        <taxon>Sar</taxon>
        <taxon>Alveolata</taxon>
        <taxon>Ciliophora</taxon>
        <taxon>Postciliodesmatophora</taxon>
        <taxon>Heterotrichea</taxon>
        <taxon>Heterotrichida</taxon>
        <taxon>Blepharismidae</taxon>
        <taxon>Blepharisma</taxon>
    </lineage>
</organism>
<proteinExistence type="predicted"/>
<feature type="transmembrane region" description="Helical" evidence="8">
    <location>
        <begin position="176"/>
        <end position="195"/>
    </location>
</feature>
<evidence type="ECO:0000256" key="5">
    <source>
        <dbReference type="ARBA" id="ARBA00023065"/>
    </source>
</evidence>
<evidence type="ECO:0000256" key="4">
    <source>
        <dbReference type="ARBA" id="ARBA00022989"/>
    </source>
</evidence>
<dbReference type="Pfam" id="PF00027">
    <property type="entry name" value="cNMP_binding"/>
    <property type="match status" value="1"/>
</dbReference>
<dbReference type="GO" id="GO:0005249">
    <property type="term" value="F:voltage-gated potassium channel activity"/>
    <property type="evidence" value="ECO:0007669"/>
    <property type="project" value="InterPro"/>
</dbReference>
<evidence type="ECO:0000256" key="8">
    <source>
        <dbReference type="SAM" id="Phobius"/>
    </source>
</evidence>